<organism evidence="2 3">
    <name type="scientific">Austropuccinia psidii MF-1</name>
    <dbReference type="NCBI Taxonomy" id="1389203"/>
    <lineage>
        <taxon>Eukaryota</taxon>
        <taxon>Fungi</taxon>
        <taxon>Dikarya</taxon>
        <taxon>Basidiomycota</taxon>
        <taxon>Pucciniomycotina</taxon>
        <taxon>Pucciniomycetes</taxon>
        <taxon>Pucciniales</taxon>
        <taxon>Sphaerophragmiaceae</taxon>
        <taxon>Austropuccinia</taxon>
    </lineage>
</organism>
<reference evidence="2" key="1">
    <citation type="submission" date="2021-03" db="EMBL/GenBank/DDBJ databases">
        <title>Draft genome sequence of rust myrtle Austropuccinia psidii MF-1, a brazilian biotype.</title>
        <authorList>
            <person name="Quecine M.C."/>
            <person name="Pachon D.M.R."/>
            <person name="Bonatelli M.L."/>
            <person name="Correr F.H."/>
            <person name="Franceschini L.M."/>
            <person name="Leite T.F."/>
            <person name="Margarido G.R.A."/>
            <person name="Almeida C.A."/>
            <person name="Ferrarezi J.A."/>
            <person name="Labate C.A."/>
        </authorList>
    </citation>
    <scope>NUCLEOTIDE SEQUENCE</scope>
    <source>
        <strain evidence="2">MF-1</strain>
    </source>
</reference>
<feature type="region of interest" description="Disordered" evidence="1">
    <location>
        <begin position="1"/>
        <end position="38"/>
    </location>
</feature>
<name>A0A9Q3J365_9BASI</name>
<keyword evidence="3" id="KW-1185">Reference proteome</keyword>
<proteinExistence type="predicted"/>
<feature type="compositionally biased region" description="Polar residues" evidence="1">
    <location>
        <begin position="8"/>
        <end position="17"/>
    </location>
</feature>
<dbReference type="EMBL" id="AVOT02061308">
    <property type="protein sequence ID" value="MBW0554582.1"/>
    <property type="molecule type" value="Genomic_DNA"/>
</dbReference>
<feature type="compositionally biased region" description="Polar residues" evidence="1">
    <location>
        <begin position="118"/>
        <end position="127"/>
    </location>
</feature>
<dbReference type="Proteomes" id="UP000765509">
    <property type="component" value="Unassembled WGS sequence"/>
</dbReference>
<sequence length="134" mass="14442">MAPFDHTPSGNQVSLNLNRGPPIKGAAPSRRAVMETRRSRSFSGLLGGYAGIPLGPRRIFAEDEAEEVVESMEEEKSEKMEVADALAGSCVAPEDPNIALSNPPLVSQDDRADDSIYGTPQGTIQESQHSRLHQ</sequence>
<evidence type="ECO:0000256" key="1">
    <source>
        <dbReference type="SAM" id="MobiDB-lite"/>
    </source>
</evidence>
<evidence type="ECO:0000313" key="3">
    <source>
        <dbReference type="Proteomes" id="UP000765509"/>
    </source>
</evidence>
<dbReference type="AlphaFoldDB" id="A0A9Q3J365"/>
<comment type="caution">
    <text evidence="2">The sequence shown here is derived from an EMBL/GenBank/DDBJ whole genome shotgun (WGS) entry which is preliminary data.</text>
</comment>
<evidence type="ECO:0000313" key="2">
    <source>
        <dbReference type="EMBL" id="MBW0554582.1"/>
    </source>
</evidence>
<accession>A0A9Q3J365</accession>
<gene>
    <name evidence="2" type="ORF">O181_094297</name>
</gene>
<feature type="region of interest" description="Disordered" evidence="1">
    <location>
        <begin position="92"/>
        <end position="134"/>
    </location>
</feature>
<protein>
    <submittedName>
        <fullName evidence="2">Uncharacterized protein</fullName>
    </submittedName>
</protein>